<protein>
    <submittedName>
        <fullName evidence="2">Thiol:disulfide interchange protein DsbG</fullName>
    </submittedName>
</protein>
<dbReference type="AlphaFoldDB" id="A0A3S9NDE3"/>
<reference evidence="2 3" key="1">
    <citation type="submission" date="2018-12" db="EMBL/GenBank/DDBJ databases">
        <title>Cadmium resistance mechanism in endophytic bacteria Burkholderia cenocepacia YG-3.</title>
        <authorList>
            <person name="Zhang X."/>
            <person name="Wang X."/>
            <person name="Zhu Y."/>
        </authorList>
    </citation>
    <scope>NUCLEOTIDE SEQUENCE [LARGE SCALE GENOMIC DNA]</scope>
    <source>
        <strain evidence="2 3">YG-3</strain>
    </source>
</reference>
<dbReference type="GO" id="GO:0042597">
    <property type="term" value="C:periplasmic space"/>
    <property type="evidence" value="ECO:0007669"/>
    <property type="project" value="InterPro"/>
</dbReference>
<dbReference type="InterPro" id="IPR036249">
    <property type="entry name" value="Thioredoxin-like_sf"/>
</dbReference>
<evidence type="ECO:0000313" key="3">
    <source>
        <dbReference type="Proteomes" id="UP000277191"/>
    </source>
</evidence>
<dbReference type="PANTHER" id="PTHR35272">
    <property type="entry name" value="THIOL:DISULFIDE INTERCHANGE PROTEIN DSBC-RELATED"/>
    <property type="match status" value="1"/>
</dbReference>
<name>A0A3S9NDE3_9BURK</name>
<sequence length="288" mass="31598">MSSVQKKIGFSLANFTTPIIAILPIWHCSPALAESEIKPTPPLIQKSINSGSRLVKTFPAAGGLTGYLLQTGPREFLTAYTVPGHDDIVIMGTLLDQNGSNLSEKYKSTYSPKFDLNKFINRISSSSYIKEGGTGGETKSIVYAFVDPNCIYCHLLWKQLLPYQKIGLTVKWIPVGIIKPDSRGKAGALIEAKNPSAAFYTMEREFSTKDESGAIVPKNNLKKETEIKISSNEKLFYDLGFKGTPALIYRAGNGDLRYLQGLPKSSQLSEITNLPDQAISDGDLKKLK</sequence>
<proteinExistence type="predicted"/>
<dbReference type="InterPro" id="IPR009094">
    <property type="entry name" value="DiS-bond_isomerase_DsbC/G_N_sf"/>
</dbReference>
<dbReference type="EMBL" id="CP034546">
    <property type="protein sequence ID" value="AZQ53613.1"/>
    <property type="molecule type" value="Genomic_DNA"/>
</dbReference>
<dbReference type="SUPFAM" id="SSF52833">
    <property type="entry name" value="Thioredoxin-like"/>
    <property type="match status" value="1"/>
</dbReference>
<feature type="domain" description="Thioredoxin-like fold" evidence="1">
    <location>
        <begin position="136"/>
        <end position="268"/>
    </location>
</feature>
<dbReference type="InterPro" id="IPR051470">
    <property type="entry name" value="Thiol:disulfide_interchange"/>
</dbReference>
<organism evidence="2 3">
    <name type="scientific">Burkholderia cenocepacia</name>
    <dbReference type="NCBI Taxonomy" id="95486"/>
    <lineage>
        <taxon>Bacteria</taxon>
        <taxon>Pseudomonadati</taxon>
        <taxon>Pseudomonadota</taxon>
        <taxon>Betaproteobacteria</taxon>
        <taxon>Burkholderiales</taxon>
        <taxon>Burkholderiaceae</taxon>
        <taxon>Burkholderia</taxon>
        <taxon>Burkholderia cepacia complex</taxon>
    </lineage>
</organism>
<dbReference type="Gene3D" id="3.10.450.70">
    <property type="entry name" value="Disulphide bond isomerase, DsbC/G, N-terminal"/>
    <property type="match status" value="1"/>
</dbReference>
<dbReference type="NCBIfam" id="NF008657">
    <property type="entry name" value="PRK11657.1"/>
    <property type="match status" value="1"/>
</dbReference>
<evidence type="ECO:0000259" key="1">
    <source>
        <dbReference type="Pfam" id="PF13098"/>
    </source>
</evidence>
<dbReference type="PANTHER" id="PTHR35272:SF4">
    <property type="entry name" value="THIOL:DISULFIDE INTERCHANGE PROTEIN DSBG"/>
    <property type="match status" value="1"/>
</dbReference>
<evidence type="ECO:0000313" key="2">
    <source>
        <dbReference type="EMBL" id="AZQ53613.1"/>
    </source>
</evidence>
<dbReference type="Pfam" id="PF13098">
    <property type="entry name" value="Thioredoxin_2"/>
    <property type="match status" value="1"/>
</dbReference>
<dbReference type="InterPro" id="IPR012336">
    <property type="entry name" value="Thioredoxin-like_fold"/>
</dbReference>
<dbReference type="Gene3D" id="3.40.30.10">
    <property type="entry name" value="Glutaredoxin"/>
    <property type="match status" value="1"/>
</dbReference>
<accession>A0A3S9NDE3</accession>
<dbReference type="Proteomes" id="UP000277191">
    <property type="component" value="Chromosome 2"/>
</dbReference>
<gene>
    <name evidence="2" type="primary">dsbG</name>
    <name evidence="2" type="ORF">D5R55_22085</name>
</gene>